<keyword evidence="3" id="KW-1185">Reference proteome</keyword>
<evidence type="ECO:0000313" key="2">
    <source>
        <dbReference type="EMBL" id="QDT28981.1"/>
    </source>
</evidence>
<evidence type="ECO:0000259" key="1">
    <source>
        <dbReference type="Pfam" id="PF00535"/>
    </source>
</evidence>
<dbReference type="InterPro" id="IPR001173">
    <property type="entry name" value="Glyco_trans_2-like"/>
</dbReference>
<dbReference type="CDD" id="cd04196">
    <property type="entry name" value="GT_2_like_d"/>
    <property type="match status" value="1"/>
</dbReference>
<dbReference type="AlphaFoldDB" id="A0A517QBH6"/>
<feature type="domain" description="Glycosyltransferase 2-like" evidence="1">
    <location>
        <begin position="14"/>
        <end position="158"/>
    </location>
</feature>
<reference evidence="2 3" key="1">
    <citation type="submission" date="2019-03" db="EMBL/GenBank/DDBJ databases">
        <title>Deep-cultivation of Planctomycetes and their phenomic and genomic characterization uncovers novel biology.</title>
        <authorList>
            <person name="Wiegand S."/>
            <person name="Jogler M."/>
            <person name="Boedeker C."/>
            <person name="Pinto D."/>
            <person name="Vollmers J."/>
            <person name="Rivas-Marin E."/>
            <person name="Kohn T."/>
            <person name="Peeters S.H."/>
            <person name="Heuer A."/>
            <person name="Rast P."/>
            <person name="Oberbeckmann S."/>
            <person name="Bunk B."/>
            <person name="Jeske O."/>
            <person name="Meyerdierks A."/>
            <person name="Storesund J.E."/>
            <person name="Kallscheuer N."/>
            <person name="Luecker S."/>
            <person name="Lage O.M."/>
            <person name="Pohl T."/>
            <person name="Merkel B.J."/>
            <person name="Hornburger P."/>
            <person name="Mueller R.-W."/>
            <person name="Bruemmer F."/>
            <person name="Labrenz M."/>
            <person name="Spormann A.M."/>
            <person name="Op den Camp H."/>
            <person name="Overmann J."/>
            <person name="Amann R."/>
            <person name="Jetten M.S.M."/>
            <person name="Mascher T."/>
            <person name="Medema M.H."/>
            <person name="Devos D.P."/>
            <person name="Kaster A.-K."/>
            <person name="Ovreas L."/>
            <person name="Rohde M."/>
            <person name="Galperin M.Y."/>
            <person name="Jogler C."/>
        </authorList>
    </citation>
    <scope>NUCLEOTIDE SEQUENCE [LARGE SCALE GENOMIC DNA]</scope>
    <source>
        <strain evidence="2 3">Enr10</strain>
    </source>
</reference>
<gene>
    <name evidence="2" type="primary">wfgD</name>
    <name evidence="2" type="ORF">Enr10x_43290</name>
</gene>
<proteinExistence type="predicted"/>
<dbReference type="Gene3D" id="3.90.550.10">
    <property type="entry name" value="Spore Coat Polysaccharide Biosynthesis Protein SpsA, Chain A"/>
    <property type="match status" value="1"/>
</dbReference>
<sequence length="331" mass="38209">MNPETKQHREDQICVVMGTYNGFEFLEEQIESILDQSCHAWNLLIRDDHSSDRTPELLSRYADVAGVTVIQAQQRLGVIQNFNQLLQRACATDCRYVALSDQDDVWDREKLATQLRLMQQLESEQPDQPLLVHSDLEVVDQHLRQIAPSFMKYQGIQHESSDPLQVLLVQNFVTGCTVLVNRRLLELALPIPEETLMHDWWLALCAAALGTIACVETPLIQYRQHGRNEVGAKQFSRFLNPFRNNYYQLWNAGRTVLTQSLEQARALAERVRQFDSTNPHLPMIEEYAQLQQAGSLGRVKKIHQLRIHSQSKLRHQLMLSRLINLPRKRAA</sequence>
<dbReference type="Proteomes" id="UP000315647">
    <property type="component" value="Chromosome"/>
</dbReference>
<keyword evidence="2" id="KW-0328">Glycosyltransferase</keyword>
<dbReference type="PANTHER" id="PTHR22916:SF3">
    <property type="entry name" value="UDP-GLCNAC:BETAGAL BETA-1,3-N-ACETYLGLUCOSAMINYLTRANSFERASE-LIKE PROTEIN 1"/>
    <property type="match status" value="1"/>
</dbReference>
<organism evidence="2 3">
    <name type="scientific">Gimesia panareensis</name>
    <dbReference type="NCBI Taxonomy" id="2527978"/>
    <lineage>
        <taxon>Bacteria</taxon>
        <taxon>Pseudomonadati</taxon>
        <taxon>Planctomycetota</taxon>
        <taxon>Planctomycetia</taxon>
        <taxon>Planctomycetales</taxon>
        <taxon>Planctomycetaceae</taxon>
        <taxon>Gimesia</taxon>
    </lineage>
</organism>
<dbReference type="Pfam" id="PF00535">
    <property type="entry name" value="Glycos_transf_2"/>
    <property type="match status" value="1"/>
</dbReference>
<dbReference type="GO" id="GO:0016758">
    <property type="term" value="F:hexosyltransferase activity"/>
    <property type="evidence" value="ECO:0007669"/>
    <property type="project" value="UniProtKB-ARBA"/>
</dbReference>
<accession>A0A517QBH6</accession>
<dbReference type="PANTHER" id="PTHR22916">
    <property type="entry name" value="GLYCOSYLTRANSFERASE"/>
    <property type="match status" value="1"/>
</dbReference>
<keyword evidence="2" id="KW-0808">Transferase</keyword>
<dbReference type="InterPro" id="IPR029044">
    <property type="entry name" value="Nucleotide-diphossugar_trans"/>
</dbReference>
<dbReference type="RefSeq" id="WP_145451273.1">
    <property type="nucleotide sequence ID" value="NZ_CP037421.1"/>
</dbReference>
<dbReference type="EC" id="2.4.1.305" evidence="2"/>
<protein>
    <submittedName>
        <fullName evidence="2">UDP-Glc:alpha-D-GlcNAc-diphosphoundecaprenol beta-1,3-glucosyltransferase WfgD</fullName>
        <ecNumber evidence="2">2.4.1.305</ecNumber>
    </submittedName>
</protein>
<dbReference type="EMBL" id="CP037421">
    <property type="protein sequence ID" value="QDT28981.1"/>
    <property type="molecule type" value="Genomic_DNA"/>
</dbReference>
<evidence type="ECO:0000313" key="3">
    <source>
        <dbReference type="Proteomes" id="UP000315647"/>
    </source>
</evidence>
<name>A0A517QBH6_9PLAN</name>
<dbReference type="SUPFAM" id="SSF53448">
    <property type="entry name" value="Nucleotide-diphospho-sugar transferases"/>
    <property type="match status" value="1"/>
</dbReference>